<comment type="subcellular location">
    <subcellularLocation>
        <location evidence="1">Cell membrane</location>
        <topology evidence="1">Lipid-anchor</topology>
        <topology evidence="1">GPI-anchor</topology>
    </subcellularLocation>
</comment>
<evidence type="ECO:0000256" key="3">
    <source>
        <dbReference type="ARBA" id="ARBA00022475"/>
    </source>
</evidence>
<evidence type="ECO:0000256" key="9">
    <source>
        <dbReference type="SAM" id="MobiDB-lite"/>
    </source>
</evidence>
<evidence type="ECO:0000256" key="10">
    <source>
        <dbReference type="SAM" id="Phobius"/>
    </source>
</evidence>
<evidence type="ECO:0000256" key="8">
    <source>
        <dbReference type="ARBA" id="ARBA00023288"/>
    </source>
</evidence>
<sequence length="222" mass="22473">MKRSLFIGCILATLAVLANSAGHGSSPRKSPAPSPSVDCADVAFDMLDCITYLSDGSEQARPTDSCCAGFEAVISVDADCLCFALKHSADFGVAVNLTRAAALSSDCGVSAPPLSKCGISVAPTGAPANSPSSVPEPAPATESPPSPAIEPPENNQPSTPAPASSNGGSAAAPVTIEVPEPAPAKGMAYSISAPFLVLISCAVIASTFLFPWLKFIPWIKID</sequence>
<keyword evidence="10" id="KW-0812">Transmembrane</keyword>
<feature type="transmembrane region" description="Helical" evidence="10">
    <location>
        <begin position="191"/>
        <end position="213"/>
    </location>
</feature>
<proteinExistence type="inferred from homology"/>
<evidence type="ECO:0000256" key="1">
    <source>
        <dbReference type="ARBA" id="ARBA00004609"/>
    </source>
</evidence>
<dbReference type="InterPro" id="IPR000528">
    <property type="entry name" value="Plant_nsLTP"/>
</dbReference>
<dbReference type="PANTHER" id="PTHR33044">
    <property type="entry name" value="BIFUNCTIONAL INHIBITOR/LIPID-TRANSFER PROTEIN/SEED STORAGE 2S ALBUMIN SUPERFAMILY PROTEIN-RELATED"/>
    <property type="match status" value="1"/>
</dbReference>
<dbReference type="GO" id="GO:0005886">
    <property type="term" value="C:plasma membrane"/>
    <property type="evidence" value="ECO:0007669"/>
    <property type="project" value="UniProtKB-SubCell"/>
</dbReference>
<evidence type="ECO:0000256" key="6">
    <source>
        <dbReference type="ARBA" id="ARBA00023157"/>
    </source>
</evidence>
<dbReference type="GO" id="GO:0006869">
    <property type="term" value="P:lipid transport"/>
    <property type="evidence" value="ECO:0007669"/>
    <property type="project" value="InterPro"/>
</dbReference>
<accession>A0A6N2LTY9</accession>
<keyword evidence="3" id="KW-1003">Cell membrane</keyword>
<organism evidence="13">
    <name type="scientific">Salix viminalis</name>
    <name type="common">Common osier</name>
    <name type="synonym">Basket willow</name>
    <dbReference type="NCBI Taxonomy" id="40686"/>
    <lineage>
        <taxon>Eukaryota</taxon>
        <taxon>Viridiplantae</taxon>
        <taxon>Streptophyta</taxon>
        <taxon>Embryophyta</taxon>
        <taxon>Tracheophyta</taxon>
        <taxon>Spermatophyta</taxon>
        <taxon>Magnoliopsida</taxon>
        <taxon>eudicotyledons</taxon>
        <taxon>Gunneridae</taxon>
        <taxon>Pentapetalae</taxon>
        <taxon>rosids</taxon>
        <taxon>fabids</taxon>
        <taxon>Malpighiales</taxon>
        <taxon>Salicaceae</taxon>
        <taxon>Saliceae</taxon>
        <taxon>Salix</taxon>
    </lineage>
</organism>
<evidence type="ECO:0000256" key="2">
    <source>
        <dbReference type="ARBA" id="ARBA00009748"/>
    </source>
</evidence>
<evidence type="ECO:0000259" key="12">
    <source>
        <dbReference type="SMART" id="SM00499"/>
    </source>
</evidence>
<feature type="compositionally biased region" description="Pro residues" evidence="9">
    <location>
        <begin position="134"/>
        <end position="150"/>
    </location>
</feature>
<protein>
    <recommendedName>
        <fullName evidence="12">Bifunctional inhibitor/plant lipid transfer protein/seed storage helical domain-containing protein</fullName>
    </recommendedName>
</protein>
<evidence type="ECO:0000256" key="5">
    <source>
        <dbReference type="ARBA" id="ARBA00022729"/>
    </source>
</evidence>
<keyword evidence="10" id="KW-1133">Transmembrane helix</keyword>
<evidence type="ECO:0000256" key="11">
    <source>
        <dbReference type="SAM" id="SignalP"/>
    </source>
</evidence>
<feature type="domain" description="Bifunctional inhibitor/plant lipid transfer protein/seed storage helical" evidence="12">
    <location>
        <begin position="39"/>
        <end position="117"/>
    </location>
</feature>
<dbReference type="AlphaFoldDB" id="A0A6N2LTY9"/>
<reference evidence="13" key="1">
    <citation type="submission" date="2019-03" db="EMBL/GenBank/DDBJ databases">
        <authorList>
            <person name="Mank J."/>
            <person name="Almeida P."/>
        </authorList>
    </citation>
    <scope>NUCLEOTIDE SEQUENCE</scope>
    <source>
        <strain evidence="13">78183</strain>
    </source>
</reference>
<dbReference type="GO" id="GO:0098552">
    <property type="term" value="C:side of membrane"/>
    <property type="evidence" value="ECO:0007669"/>
    <property type="project" value="UniProtKB-KW"/>
</dbReference>
<keyword evidence="7" id="KW-0325">Glycoprotein</keyword>
<dbReference type="GO" id="GO:0008289">
    <property type="term" value="F:lipid binding"/>
    <property type="evidence" value="ECO:0007669"/>
    <property type="project" value="InterPro"/>
</dbReference>
<feature type="chain" id="PRO_5026739862" description="Bifunctional inhibitor/plant lipid transfer protein/seed storage helical domain-containing protein" evidence="11">
    <location>
        <begin position="21"/>
        <end position="222"/>
    </location>
</feature>
<dbReference type="InterPro" id="IPR036312">
    <property type="entry name" value="Bifun_inhib/LTP/seed_sf"/>
</dbReference>
<dbReference type="InterPro" id="IPR043325">
    <property type="entry name" value="LTSS"/>
</dbReference>
<name>A0A6N2LTY9_SALVM</name>
<dbReference type="EMBL" id="CAADRP010001608">
    <property type="protein sequence ID" value="VFU44865.1"/>
    <property type="molecule type" value="Genomic_DNA"/>
</dbReference>
<evidence type="ECO:0000256" key="4">
    <source>
        <dbReference type="ARBA" id="ARBA00022622"/>
    </source>
</evidence>
<comment type="similarity">
    <text evidence="2">Belongs to the plant LTP family.</text>
</comment>
<dbReference type="PRINTS" id="PR00382">
    <property type="entry name" value="LIPIDTRNSFER"/>
</dbReference>
<dbReference type="Pfam" id="PF14368">
    <property type="entry name" value="LTP_2"/>
    <property type="match status" value="1"/>
</dbReference>
<feature type="region of interest" description="Disordered" evidence="9">
    <location>
        <begin position="126"/>
        <end position="171"/>
    </location>
</feature>
<dbReference type="InterPro" id="IPR016140">
    <property type="entry name" value="Bifunc_inhib/LTP/seed_store"/>
</dbReference>
<keyword evidence="6" id="KW-1015">Disulfide bond</keyword>
<keyword evidence="10" id="KW-0472">Membrane</keyword>
<keyword evidence="4" id="KW-0336">GPI-anchor</keyword>
<gene>
    <name evidence="13" type="ORF">SVIM_LOCUS277958</name>
</gene>
<dbReference type="CDD" id="cd00010">
    <property type="entry name" value="AAI_LTSS"/>
    <property type="match status" value="1"/>
</dbReference>
<dbReference type="SMART" id="SM00499">
    <property type="entry name" value="AAI"/>
    <property type="match status" value="1"/>
</dbReference>
<feature type="signal peptide" evidence="11">
    <location>
        <begin position="1"/>
        <end position="20"/>
    </location>
</feature>
<evidence type="ECO:0000313" key="13">
    <source>
        <dbReference type="EMBL" id="VFU44865.1"/>
    </source>
</evidence>
<keyword evidence="5 11" id="KW-0732">Signal</keyword>
<keyword evidence="8" id="KW-0449">Lipoprotein</keyword>
<dbReference type="SUPFAM" id="SSF47699">
    <property type="entry name" value="Bifunctional inhibitor/lipid-transfer protein/seed storage 2S albumin"/>
    <property type="match status" value="1"/>
</dbReference>
<evidence type="ECO:0000256" key="7">
    <source>
        <dbReference type="ARBA" id="ARBA00023180"/>
    </source>
</evidence>
<feature type="compositionally biased region" description="Low complexity" evidence="9">
    <location>
        <begin position="151"/>
        <end position="171"/>
    </location>
</feature>
<dbReference type="Gene3D" id="1.10.110.10">
    <property type="entry name" value="Plant lipid-transfer and hydrophobic proteins"/>
    <property type="match status" value="1"/>
</dbReference>